<dbReference type="SUPFAM" id="SSF56935">
    <property type="entry name" value="Porins"/>
    <property type="match status" value="1"/>
</dbReference>
<dbReference type="Proteomes" id="UP000295129">
    <property type="component" value="Unassembled WGS sequence"/>
</dbReference>
<dbReference type="AlphaFoldDB" id="A0A4R6DMP3"/>
<keyword evidence="3" id="KW-1185">Reference proteome</keyword>
<reference evidence="2 3" key="1">
    <citation type="submission" date="2019-03" db="EMBL/GenBank/DDBJ databases">
        <title>Genomic Encyclopedia of Type Strains, Phase IV (KMG-IV): sequencing the most valuable type-strain genomes for metagenomic binning, comparative biology and taxonomic classification.</title>
        <authorList>
            <person name="Goeker M."/>
        </authorList>
    </citation>
    <scope>NUCLEOTIDE SEQUENCE [LARGE SCALE GENOMIC DNA]</scope>
    <source>
        <strain evidence="2 3">DSM 12121</strain>
    </source>
</reference>
<evidence type="ECO:0000256" key="1">
    <source>
        <dbReference type="SAM" id="SignalP"/>
    </source>
</evidence>
<dbReference type="EMBL" id="SNVV01000027">
    <property type="protein sequence ID" value="TDN46120.1"/>
    <property type="molecule type" value="Genomic_DNA"/>
</dbReference>
<dbReference type="Pfam" id="PF13557">
    <property type="entry name" value="Phenol_MetA_deg"/>
    <property type="match status" value="1"/>
</dbReference>
<accession>A0A4R6DMP3</accession>
<dbReference type="RefSeq" id="WP_246034926.1">
    <property type="nucleotide sequence ID" value="NZ_SNVV01000027.1"/>
</dbReference>
<feature type="signal peptide" evidence="1">
    <location>
        <begin position="1"/>
        <end position="41"/>
    </location>
</feature>
<keyword evidence="1" id="KW-0732">Signal</keyword>
<comment type="caution">
    <text evidence="2">The sequence shown here is derived from an EMBL/GenBank/DDBJ whole genome shotgun (WGS) entry which is preliminary data.</text>
</comment>
<evidence type="ECO:0000313" key="2">
    <source>
        <dbReference type="EMBL" id="TDN46120.1"/>
    </source>
</evidence>
<feature type="chain" id="PRO_5020931715" evidence="1">
    <location>
        <begin position="42"/>
        <end position="309"/>
    </location>
</feature>
<dbReference type="InterPro" id="IPR025737">
    <property type="entry name" value="FApF"/>
</dbReference>
<protein>
    <submittedName>
        <fullName evidence="2">Outer membrane putative beta-barrel porin/alpha-amylase</fullName>
    </submittedName>
</protein>
<name>A0A4R6DMP3_9RHOO</name>
<sequence length="309" mass="34108">MRPTPMKRTPAGRPVPSRGFRLACLMPLLLSLLAVATPAHAIDVEAGDYTAAPAGTTLGLLYMQHAEREDLYASGDKVPGKGKFRSDVGILRFIHFMELGGYIIDPQILIPFGNLRGSGDFSSLGSNGGFADPVLAATLWTINDPVNRRYLGITPFLYVPIGNYDRGEALNMGENRWRYALQLGYIQGIGDKFTVDLLGDVTFHGDNTDYSSTGATMKQDPTYQFQAFGRYHIRPDLDFRVGVARSWVGKVKVDGVETTGQAMVTKFSVGFGYQIVPRTQLLFVYGRDIDVTDGFKEKNRLNLRVGYAF</sequence>
<proteinExistence type="predicted"/>
<gene>
    <name evidence="2" type="ORF">C7389_12749</name>
</gene>
<evidence type="ECO:0000313" key="3">
    <source>
        <dbReference type="Proteomes" id="UP000295129"/>
    </source>
</evidence>
<organism evidence="2 3">
    <name type="scientific">Azoarcus indigens</name>
    <dbReference type="NCBI Taxonomy" id="29545"/>
    <lineage>
        <taxon>Bacteria</taxon>
        <taxon>Pseudomonadati</taxon>
        <taxon>Pseudomonadota</taxon>
        <taxon>Betaproteobacteria</taxon>
        <taxon>Rhodocyclales</taxon>
        <taxon>Zoogloeaceae</taxon>
        <taxon>Azoarcus</taxon>
    </lineage>
</organism>